<dbReference type="Gene3D" id="3.90.1200.10">
    <property type="match status" value="1"/>
</dbReference>
<dbReference type="Proteomes" id="UP000242847">
    <property type="component" value="Unassembled WGS sequence"/>
</dbReference>
<dbReference type="InterPro" id="IPR011009">
    <property type="entry name" value="Kinase-like_dom_sf"/>
</dbReference>
<feature type="domain" description="Aminoglycoside phosphotransferase" evidence="3">
    <location>
        <begin position="33"/>
        <end position="258"/>
    </location>
</feature>
<gene>
    <name evidence="4" type="ORF">BXT89_06195</name>
</gene>
<dbReference type="Gene3D" id="3.30.200.20">
    <property type="entry name" value="Phosphorylase Kinase, domain 1"/>
    <property type="match status" value="1"/>
</dbReference>
<dbReference type="STRING" id="254161.SAMN05216256_10952"/>
<keyword evidence="4" id="KW-0808">Transferase</keyword>
<evidence type="ECO:0000313" key="4">
    <source>
        <dbReference type="EMBL" id="ONM44717.1"/>
    </source>
</evidence>
<dbReference type="PANTHER" id="PTHR33540">
    <property type="entry name" value="TRNA THREONYLCARBAMOYLADENOSINE BIOSYNTHESIS PROTEIN TSAE"/>
    <property type="match status" value="1"/>
</dbReference>
<reference evidence="4 5" key="1">
    <citation type="submission" date="2017-01" db="EMBL/GenBank/DDBJ databases">
        <title>Draft genome sequence of Pseudomonas pachastrellae type strain CCUG 46540T from a deep sea.</title>
        <authorList>
            <person name="Gomila M."/>
            <person name="Mulet M."/>
            <person name="Lalucat J."/>
            <person name="Garcia-Valdes E."/>
        </authorList>
    </citation>
    <scope>NUCLEOTIDE SEQUENCE [LARGE SCALE GENOMIC DNA]</scope>
    <source>
        <strain evidence="4 5">CCUG 46540</strain>
    </source>
</reference>
<keyword evidence="2" id="KW-0067">ATP-binding</keyword>
<evidence type="ECO:0000256" key="2">
    <source>
        <dbReference type="ARBA" id="ARBA00022840"/>
    </source>
</evidence>
<sequence>MDSRQQQMQQWLTQALPEAAAALQWTDLPQGELAPASADASFRRYFRWQAGERSLIIMDAPPVHENSEPFVRITGLLQGAGVRVPRIFAQDLEQGFLLLEDMGAQTYLQYLQQGVTDAERERLFAGAISSLIRWQLASRPGVLPEYDEAVLRRELALFPDWYVARVLEREFSPDEQRLWDAVQQLLLDSNLGEAQVYVHRDYMPRNLMVADGEPGVLDFQDALYGPISYDVTSLFADAFYSWSAAERGQWLTRYWQQAVAAQLPVPAQRSAFLDQARLMGVQRHLKVLGIFARICHRDGKPHYLADAPRFVRYLREACADDVRLQPLAELLDSLGIPAA</sequence>
<name>A0A1S8DK18_9GAMM</name>
<dbReference type="RefSeq" id="WP_083725775.1">
    <property type="nucleotide sequence ID" value="NZ_FOUD01000009.1"/>
</dbReference>
<comment type="caution">
    <text evidence="4">The sequence shown here is derived from an EMBL/GenBank/DDBJ whole genome shotgun (WGS) entry which is preliminary data.</text>
</comment>
<organism evidence="4 5">
    <name type="scientific">Halopseudomonas pachastrellae</name>
    <dbReference type="NCBI Taxonomy" id="254161"/>
    <lineage>
        <taxon>Bacteria</taxon>
        <taxon>Pseudomonadati</taxon>
        <taxon>Pseudomonadota</taxon>
        <taxon>Gammaproteobacteria</taxon>
        <taxon>Pseudomonadales</taxon>
        <taxon>Pseudomonadaceae</taxon>
        <taxon>Halopseudomonas</taxon>
    </lineage>
</organism>
<evidence type="ECO:0000259" key="3">
    <source>
        <dbReference type="Pfam" id="PF01636"/>
    </source>
</evidence>
<dbReference type="EMBL" id="MUBC01000010">
    <property type="protein sequence ID" value="ONM44717.1"/>
    <property type="molecule type" value="Genomic_DNA"/>
</dbReference>
<protein>
    <submittedName>
        <fullName evidence="4">Aminoglycoside phosphotransferase</fullName>
    </submittedName>
</protein>
<dbReference type="PANTHER" id="PTHR33540:SF1">
    <property type="entry name" value="N-ACETYLMURAMATE_N-ACETYLGLUCOSAMINE KINASE"/>
    <property type="match status" value="1"/>
</dbReference>
<keyword evidence="5" id="KW-1185">Reference proteome</keyword>
<evidence type="ECO:0000256" key="1">
    <source>
        <dbReference type="ARBA" id="ARBA00022741"/>
    </source>
</evidence>
<dbReference type="SUPFAM" id="SSF56112">
    <property type="entry name" value="Protein kinase-like (PK-like)"/>
    <property type="match status" value="1"/>
</dbReference>
<dbReference type="AlphaFoldDB" id="A0A1S8DK18"/>
<dbReference type="GO" id="GO:0016740">
    <property type="term" value="F:transferase activity"/>
    <property type="evidence" value="ECO:0007669"/>
    <property type="project" value="UniProtKB-KW"/>
</dbReference>
<keyword evidence="1" id="KW-0547">Nucleotide-binding</keyword>
<evidence type="ECO:0000313" key="5">
    <source>
        <dbReference type="Proteomes" id="UP000242847"/>
    </source>
</evidence>
<dbReference type="GO" id="GO:0005524">
    <property type="term" value="F:ATP binding"/>
    <property type="evidence" value="ECO:0007669"/>
    <property type="project" value="UniProtKB-KW"/>
</dbReference>
<dbReference type="Pfam" id="PF01636">
    <property type="entry name" value="APH"/>
    <property type="match status" value="1"/>
</dbReference>
<proteinExistence type="predicted"/>
<accession>A0A1S8DK18</accession>
<dbReference type="InterPro" id="IPR002575">
    <property type="entry name" value="Aminoglycoside_PTrfase"/>
</dbReference>